<keyword evidence="7 9" id="KW-0275">Fatty acid biosynthesis</keyword>
<proteinExistence type="inferred from homology"/>
<organism evidence="13 14">
    <name type="scientific">Clostridium muellerianum</name>
    <dbReference type="NCBI Taxonomy" id="2716538"/>
    <lineage>
        <taxon>Bacteria</taxon>
        <taxon>Bacillati</taxon>
        <taxon>Bacillota</taxon>
        <taxon>Clostridia</taxon>
        <taxon>Eubacteriales</taxon>
        <taxon>Clostridiaceae</taxon>
        <taxon>Clostridium</taxon>
    </lineage>
</organism>
<evidence type="ECO:0000259" key="11">
    <source>
        <dbReference type="Pfam" id="PF12241"/>
    </source>
</evidence>
<feature type="binding site" evidence="9">
    <location>
        <begin position="110"/>
        <end position="111"/>
    </location>
    <ligand>
        <name>NAD(+)</name>
        <dbReference type="ChEBI" id="CHEBI:57540"/>
    </ligand>
</feature>
<dbReference type="NCBIfam" id="NF043048">
    <property type="entry name" value="EnoyACPredFabV"/>
    <property type="match status" value="1"/>
</dbReference>
<dbReference type="PANTHER" id="PTHR37480:SF1">
    <property type="entry name" value="ENOYL-[ACYL-CARRIER-PROTEIN] REDUCTASE [NADH]"/>
    <property type="match status" value="1"/>
</dbReference>
<dbReference type="RefSeq" id="WP_169300387.1">
    <property type="nucleotide sequence ID" value="NZ_JABBNI010000066.1"/>
</dbReference>
<feature type="binding site" evidence="9">
    <location>
        <position position="243"/>
    </location>
    <ligand>
        <name>NAD(+)</name>
        <dbReference type="ChEBI" id="CHEBI:57540"/>
    </ligand>
</feature>
<dbReference type="NCBIfam" id="NF010177">
    <property type="entry name" value="PRK13656.1"/>
    <property type="match status" value="1"/>
</dbReference>
<dbReference type="Pfam" id="PF07055">
    <property type="entry name" value="Eno-Rase_FAD_bd"/>
    <property type="match status" value="1"/>
</dbReference>
<comment type="catalytic activity">
    <reaction evidence="8 9">
        <text>a 2,3-saturated acyl-CoA + NAD(+) = a (2E)-enoyl-CoA + NADH + H(+)</text>
        <dbReference type="Rhea" id="RHEA:18177"/>
        <dbReference type="ChEBI" id="CHEBI:15378"/>
        <dbReference type="ChEBI" id="CHEBI:57540"/>
        <dbReference type="ChEBI" id="CHEBI:57945"/>
        <dbReference type="ChEBI" id="CHEBI:58856"/>
        <dbReference type="ChEBI" id="CHEBI:65111"/>
        <dbReference type="EC" id="1.3.1.44"/>
    </reaction>
</comment>
<evidence type="ECO:0000256" key="5">
    <source>
        <dbReference type="ARBA" id="ARBA00023027"/>
    </source>
</evidence>
<dbReference type="Proteomes" id="UP000537131">
    <property type="component" value="Unassembled WGS sequence"/>
</dbReference>
<dbReference type="PANTHER" id="PTHR37480">
    <property type="entry name" value="ENOYL-[ACYL-CARRIER-PROTEIN] REDUCTASE [NADH]"/>
    <property type="match status" value="1"/>
</dbReference>
<sequence>MIIKPKFKNFICTTAHPEGCSKNVKEQIDYVKKLKLSNGPKKALIIGASTGYGLASRIVSTFAAGASTIGVIFAKPASETRTAGPGFYNTAAFEKEANKAGYYCKTINKDAFSKEAKDTAIELIKKDLGKIDLVIYSLASPRRVHPETGETFHSVIKPIGEIYKNKTVNFHNYKISDVEINPANKDEIQQTITVMGGDDWKLWIDSLSSAGVLSEGAVTVAYSYIGPELTYPIYRQGTIGKAKEHLEATASVLDNQLKKINGKAFVSVNKALVTQSSSAIPVVPLYISALYKIMKEKGIHEGCIEQIYRLFSDKLYGDDLRLDGNGRIRLDDLEMQEDVQKSISDIWNKITTENVAELTNIDNFKHEFFKLFGFEHSDIDYDKDVSQYVELTNHLE</sequence>
<dbReference type="GO" id="GO:0004318">
    <property type="term" value="F:enoyl-[acyl-carrier-protein] reductase (NADH) activity"/>
    <property type="evidence" value="ECO:0007669"/>
    <property type="project" value="TreeGrafter"/>
</dbReference>
<comment type="subunit">
    <text evidence="1 9">Monomer.</text>
</comment>
<feature type="binding site" evidence="9">
    <location>
        <begin position="272"/>
        <end position="274"/>
    </location>
    <ligand>
        <name>NAD(+)</name>
        <dbReference type="ChEBI" id="CHEBI:57540"/>
    </ligand>
</feature>
<feature type="domain" description="Trans-2-enoyl-CoA reductase catalytic" evidence="11">
    <location>
        <begin position="81"/>
        <end position="316"/>
    </location>
</feature>
<dbReference type="AlphaFoldDB" id="A0A7Y0ENX0"/>
<evidence type="ECO:0000256" key="9">
    <source>
        <dbReference type="HAMAP-Rule" id="MF_01838"/>
    </source>
</evidence>
<keyword evidence="3 9" id="KW-0276">Fatty acid metabolism</keyword>
<protein>
    <recommendedName>
        <fullName evidence="9">Trans-2-enoyl-CoA reductase [NADH]</fullName>
        <shortName evidence="9">TER</shortName>
        <ecNumber evidence="9">1.3.1.44</ecNumber>
    </recommendedName>
</protein>
<evidence type="ECO:0000256" key="1">
    <source>
        <dbReference type="ARBA" id="ARBA00011245"/>
    </source>
</evidence>
<evidence type="ECO:0000259" key="10">
    <source>
        <dbReference type="Pfam" id="PF07055"/>
    </source>
</evidence>
<dbReference type="GO" id="GO:0051287">
    <property type="term" value="F:NAD binding"/>
    <property type="evidence" value="ECO:0007669"/>
    <property type="project" value="UniProtKB-UniRule"/>
</dbReference>
<evidence type="ECO:0000256" key="2">
    <source>
        <dbReference type="ARBA" id="ARBA00022516"/>
    </source>
</evidence>
<gene>
    <name evidence="9" type="primary">fabV</name>
    <name evidence="13" type="ORF">HBE96_24795</name>
</gene>
<evidence type="ECO:0000313" key="14">
    <source>
        <dbReference type="Proteomes" id="UP000537131"/>
    </source>
</evidence>
<keyword evidence="2 9" id="KW-0444">Lipid biosynthesis</keyword>
<comment type="pathway">
    <text evidence="9">Lipid metabolism; fatty acid biosynthesis.</text>
</comment>
<feature type="binding site" evidence="9">
    <location>
        <position position="224"/>
    </location>
    <ligand>
        <name>substrate</name>
    </ligand>
</feature>
<dbReference type="GO" id="GO:0050343">
    <property type="term" value="F:trans-2-enoyl-CoA reductase (NADH) activity"/>
    <property type="evidence" value="ECO:0007669"/>
    <property type="project" value="UniProtKB-UniRule"/>
</dbReference>
<feature type="domain" description="Enoyl reductase FAD binding" evidence="10">
    <location>
        <begin position="322"/>
        <end position="385"/>
    </location>
</feature>
<comment type="similarity">
    <text evidence="9">Belongs to the TER reductase family.</text>
</comment>
<dbReference type="HAMAP" id="MF_01838">
    <property type="entry name" value="FabV_reductase"/>
    <property type="match status" value="1"/>
</dbReference>
<name>A0A7Y0ENX0_9CLOT</name>
<evidence type="ECO:0000259" key="12">
    <source>
        <dbReference type="Pfam" id="PF12242"/>
    </source>
</evidence>
<comment type="caution">
    <text evidence="13">The sequence shown here is derived from an EMBL/GenBank/DDBJ whole genome shotgun (WGS) entry which is preliminary data.</text>
</comment>
<evidence type="ECO:0000313" key="13">
    <source>
        <dbReference type="EMBL" id="NMM65800.1"/>
    </source>
</evidence>
<dbReference type="EMBL" id="JABBNI010000066">
    <property type="protein sequence ID" value="NMM65800.1"/>
    <property type="molecule type" value="Genomic_DNA"/>
</dbReference>
<keyword evidence="4 9" id="KW-0560">Oxidoreductase</keyword>
<evidence type="ECO:0000256" key="4">
    <source>
        <dbReference type="ARBA" id="ARBA00023002"/>
    </source>
</evidence>
<dbReference type="InterPro" id="IPR024910">
    <property type="entry name" value="Enoyl-CoA_Rdtase_cat_dom"/>
</dbReference>
<dbReference type="InterPro" id="IPR010758">
    <property type="entry name" value="Trans-2-enoyl-CoA_reductase"/>
</dbReference>
<keyword evidence="14" id="KW-1185">Reference proteome</keyword>
<evidence type="ECO:0000256" key="3">
    <source>
        <dbReference type="ARBA" id="ARBA00022832"/>
    </source>
</evidence>
<keyword evidence="5 9" id="KW-0520">NAD</keyword>
<comment type="function">
    <text evidence="9">Involved in the fatty acid synthesis (FAS II). Catalyzes the reduction of a carbon-carbon double bond in an enoyl moiety that is covalently linked to a coenzyme A (CoA).</text>
</comment>
<feature type="active site" description="Proton donor" evidence="9">
    <location>
        <position position="234"/>
    </location>
</feature>
<dbReference type="GO" id="GO:0006633">
    <property type="term" value="P:fatty acid biosynthetic process"/>
    <property type="evidence" value="ECO:0007669"/>
    <property type="project" value="UniProtKB-UniRule"/>
</dbReference>
<feature type="binding site" evidence="9">
    <location>
        <begin position="138"/>
        <end position="139"/>
    </location>
    <ligand>
        <name>NAD(+)</name>
        <dbReference type="ChEBI" id="CHEBI:57540"/>
    </ligand>
</feature>
<feature type="binding site" evidence="9">
    <location>
        <begin position="47"/>
        <end position="52"/>
    </location>
    <ligand>
        <name>NAD(+)</name>
        <dbReference type="ChEBI" id="CHEBI:57540"/>
    </ligand>
</feature>
<evidence type="ECO:0000256" key="7">
    <source>
        <dbReference type="ARBA" id="ARBA00023160"/>
    </source>
</evidence>
<evidence type="ECO:0000256" key="6">
    <source>
        <dbReference type="ARBA" id="ARBA00023098"/>
    </source>
</evidence>
<reference evidence="13 14" key="1">
    <citation type="submission" date="2020-04" db="EMBL/GenBank/DDBJ databases">
        <authorList>
            <person name="Doyle D.A."/>
        </authorList>
    </citation>
    <scope>NUCLEOTIDE SEQUENCE [LARGE SCALE GENOMIC DNA]</scope>
    <source>
        <strain evidence="13 14">P21</strain>
    </source>
</reference>
<dbReference type="EC" id="1.3.1.44" evidence="9"/>
<evidence type="ECO:0000256" key="8">
    <source>
        <dbReference type="ARBA" id="ARBA00048302"/>
    </source>
</evidence>
<dbReference type="InterPro" id="IPR050048">
    <property type="entry name" value="FabV-like_NADH_b"/>
</dbReference>
<dbReference type="InterPro" id="IPR024906">
    <property type="entry name" value="Eno_Rdtase_FAD-bd_dom"/>
</dbReference>
<dbReference type="Gene3D" id="3.40.50.720">
    <property type="entry name" value="NAD(P)-binding Rossmann-like Domain"/>
    <property type="match status" value="1"/>
</dbReference>
<keyword evidence="6 9" id="KW-0443">Lipid metabolism</keyword>
<reference evidence="13 14" key="2">
    <citation type="submission" date="2020-06" db="EMBL/GenBank/DDBJ databases">
        <title>Complete Genome Sequence of Clostridium muelleri sp. nov. P21T, an Acid-Alcohol Producing Acetogen Isolated from Old Hay.</title>
        <authorList>
            <person name="Duncan K.E."/>
            <person name="Tanner R.S."/>
        </authorList>
    </citation>
    <scope>NUCLEOTIDE SEQUENCE [LARGE SCALE GENOMIC DNA]</scope>
    <source>
        <strain evidence="13 14">P21</strain>
    </source>
</reference>
<dbReference type="Pfam" id="PF12241">
    <property type="entry name" value="Enoyl_reductase"/>
    <property type="match status" value="1"/>
</dbReference>
<feature type="domain" description="Trans-2-enoyl-CoA reductase-like NAD(P)H binding" evidence="12">
    <location>
        <begin position="2"/>
        <end position="79"/>
    </location>
</feature>
<accession>A0A7Y0ENX0</accession>
<dbReference type="UniPathway" id="UPA00094"/>
<comment type="caution">
    <text evidence="9">Lacks conserved residue(s) required for the propagation of feature annotation.</text>
</comment>
<dbReference type="Pfam" id="PF12242">
    <property type="entry name" value="Eno-Rase_NADH_b"/>
    <property type="match status" value="1"/>
</dbReference>